<accession>A0A347WE08</accession>
<gene>
    <name evidence="1" type="ORF">CD178_02351</name>
</gene>
<dbReference type="AlphaFoldDB" id="A0A347WE08"/>
<evidence type="ECO:0000313" key="1">
    <source>
        <dbReference type="EMBL" id="AXY23101.1"/>
    </source>
</evidence>
<keyword evidence="2" id="KW-1185">Reference proteome</keyword>
<reference evidence="1 2" key="1">
    <citation type="submission" date="2017-08" db="EMBL/GenBank/DDBJ databases">
        <title>Complete genome sequence of Gluconacetobacter saccharivorans CV1 isolated from Fermented Vinegar.</title>
        <authorList>
            <person name="Kim S.-Y."/>
        </authorList>
    </citation>
    <scope>NUCLEOTIDE SEQUENCE [LARGE SCALE GENOMIC DNA]</scope>
    <source>
        <strain evidence="1 2">CV1</strain>
    </source>
</reference>
<evidence type="ECO:0000313" key="2">
    <source>
        <dbReference type="Proteomes" id="UP000264120"/>
    </source>
</evidence>
<name>A0A347WE08_9PROT</name>
<dbReference type="Proteomes" id="UP000264120">
    <property type="component" value="Chromosome"/>
</dbReference>
<organism evidence="1 2">
    <name type="scientific">Komagataeibacter saccharivorans</name>
    <dbReference type="NCBI Taxonomy" id="265959"/>
    <lineage>
        <taxon>Bacteria</taxon>
        <taxon>Pseudomonadati</taxon>
        <taxon>Pseudomonadota</taxon>
        <taxon>Alphaproteobacteria</taxon>
        <taxon>Acetobacterales</taxon>
        <taxon>Acetobacteraceae</taxon>
        <taxon>Komagataeibacter</taxon>
    </lineage>
</organism>
<dbReference type="EMBL" id="CP023036">
    <property type="protein sequence ID" value="AXY23101.1"/>
    <property type="molecule type" value="Genomic_DNA"/>
</dbReference>
<dbReference type="RefSeq" id="WP_118963159.1">
    <property type="nucleotide sequence ID" value="NZ_CP023036.1"/>
</dbReference>
<protein>
    <submittedName>
        <fullName evidence="1">Uncharacterized protein</fullName>
    </submittedName>
</protein>
<dbReference type="OrthoDB" id="7230413at2"/>
<dbReference type="KEGG" id="ksc:CD178_02351"/>
<sequence>MLGIRTFDPLTGGNMAYKALTHPLAAEKLAELADRLVANGPVAVYDPHGIVETALALLPVSIRVAGLYTHDSLQVGQSCAGMVMQPLVDLTQSEAASVWALDFSHAIMESRLSGLLPEGCALHTLASTRLPDSMLSVAHTYLDPLNFGTNLAFFRDTADFSTRLVSANYWARYGADNVRLWLRLFSQDGQVLHTWEQPVSHAGQAIILDSAEIRDRFGLPEFTGQLFIHAQGIAGHDVVKYALETRGRGDSANSLSVTHDANAWPAMRYANLPAPAEDEDVVLWLQNSHALPVASGSMSLNRMGHDRHVPFMRPLAPYETVAVHVQDILPDLKWPEQIEFRAGGYVVRPRYEITRRNRTRIAHLNVQRADLHTDPGIEKLDPRFFGRGYLLPFPVPDPARYRTLIQPAPMAESLRTMPVRVDCFNRDGRAGASHFMGCLPRDHAEVLDVSALTGTEGHAELVYDFRDGGEADGWLHALVRYEDRETGHEAETSFGSHIFNTVMTYRGEPQSYVGRPPGLSTRLFLTAATTEPFSFCTLIYPASASWNPMSDTSLYLHGANGSVIAQEKIGIPMSGSRTIWPHEVFGMQAIQRAGEGGYVLIRDTTCRLFGYHGRMIRREGRFSVDHMFGF</sequence>
<proteinExistence type="predicted"/>